<evidence type="ECO:0000256" key="1">
    <source>
        <dbReference type="SAM" id="Coils"/>
    </source>
</evidence>
<sequence length="519" mass="59020">MKNRKIVKGLVIGTQVVVGMLAIAAVGSTGFTISKAKESDFDKLKKKINYLVNRIIDPNLKQKGINALNDEKYKNFSNENFDELNNLFKEIEAQNDKEQSNIDAEIKKVKSNKIRKSLLSQKITANDSNDLNKVLDNARQTITKEKKVLDKIENATLDDGDKNNYRQRLSNTASDAEIDSLFSEVVNSITTDLEKIRSKTESEVDKIFGTPKYDELKKEVIKPSDASKHNHTKSEYNSIYKEAERIFKEHFEAVNKHFSDAKTKFDALPNGESNNITSDINRELRIAKNAVQLKLVDRKIDLFLLNLNVLEKDKKVVNDDLLIKVKVDDAQAQSKLNGIFTTIKQNIHDWLLKLINKSIDKVEKMDYSAGKASEAVKKLLAKIEQIKGTLDIDKVEENIQKTTEIIDFDVFLDKLIKVIDGLINQIKLLENTKQAELTALINNISSIDDEDTSLKELREKITAEKQKEIEAAVAEIDKLQNINDDQKAYYRKQARDDKKTYDELQAVVAEAKSVTNDKK</sequence>
<proteinExistence type="predicted"/>
<keyword evidence="1" id="KW-0175">Coiled coil</keyword>
<protein>
    <submittedName>
        <fullName evidence="3">Uncharacterized protein</fullName>
    </submittedName>
</protein>
<name>A0A507SQQ9_9BACT</name>
<dbReference type="Proteomes" id="UP000320801">
    <property type="component" value="Unassembled WGS sequence"/>
</dbReference>
<evidence type="ECO:0000313" key="4">
    <source>
        <dbReference type="Proteomes" id="UP000320801"/>
    </source>
</evidence>
<gene>
    <name evidence="3" type="ORF">E1I18_00790</name>
</gene>
<feature type="transmembrane region" description="Helical" evidence="2">
    <location>
        <begin position="12"/>
        <end position="33"/>
    </location>
</feature>
<keyword evidence="2" id="KW-0472">Membrane</keyword>
<evidence type="ECO:0000313" key="3">
    <source>
        <dbReference type="EMBL" id="TQC54127.1"/>
    </source>
</evidence>
<comment type="caution">
    <text evidence="3">The sequence shown here is derived from an EMBL/GenBank/DDBJ whole genome shotgun (WGS) entry which is preliminary data.</text>
</comment>
<feature type="coiled-coil region" evidence="1">
    <location>
        <begin position="412"/>
        <end position="482"/>
    </location>
</feature>
<feature type="coiled-coil region" evidence="1">
    <location>
        <begin position="74"/>
        <end position="108"/>
    </location>
</feature>
<keyword evidence="2" id="KW-1133">Transmembrane helix</keyword>
<keyword evidence="4" id="KW-1185">Reference proteome</keyword>
<reference evidence="3 4" key="1">
    <citation type="submission" date="2019-03" db="EMBL/GenBank/DDBJ databases">
        <title>Characterization of a novel Mycoplasma cynos real-time PCR assay.</title>
        <authorList>
            <person name="Tallmadge R.L."/>
            <person name="Mitchell P.K."/>
            <person name="Goodman L."/>
        </authorList>
    </citation>
    <scope>NUCLEOTIDE SEQUENCE [LARGE SCALE GENOMIC DNA]</scope>
    <source>
        <strain evidence="3 4">1642</strain>
    </source>
</reference>
<dbReference type="AlphaFoldDB" id="A0A507SQQ9"/>
<evidence type="ECO:0000256" key="2">
    <source>
        <dbReference type="SAM" id="Phobius"/>
    </source>
</evidence>
<dbReference type="RefSeq" id="WP_141483709.1">
    <property type="nucleotide sequence ID" value="NZ_SMDN01000002.1"/>
</dbReference>
<keyword evidence="2" id="KW-0812">Transmembrane</keyword>
<dbReference type="Gene3D" id="1.20.5.420">
    <property type="entry name" value="Immunoglobulin FC, subunit C"/>
    <property type="match status" value="1"/>
</dbReference>
<organism evidence="3 4">
    <name type="scientific">Mycoplasmopsis mucosicanis</name>
    <dbReference type="NCBI Taxonomy" id="458208"/>
    <lineage>
        <taxon>Bacteria</taxon>
        <taxon>Bacillati</taxon>
        <taxon>Mycoplasmatota</taxon>
        <taxon>Mycoplasmoidales</taxon>
        <taxon>Metamycoplasmataceae</taxon>
        <taxon>Mycoplasmopsis</taxon>
    </lineage>
</organism>
<accession>A0A507SQQ9</accession>
<dbReference type="EMBL" id="SMDN01000002">
    <property type="protein sequence ID" value="TQC54127.1"/>
    <property type="molecule type" value="Genomic_DNA"/>
</dbReference>